<evidence type="ECO:0000256" key="4">
    <source>
        <dbReference type="ARBA" id="ARBA00022692"/>
    </source>
</evidence>
<evidence type="ECO:0000256" key="7">
    <source>
        <dbReference type="ARBA" id="ARBA00023136"/>
    </source>
</evidence>
<protein>
    <submittedName>
        <fullName evidence="12">Exostosin-2</fullName>
    </submittedName>
</protein>
<dbReference type="AlphaFoldDB" id="A0A0X3PLY6"/>
<dbReference type="InterPro" id="IPR029044">
    <property type="entry name" value="Nucleotide-diphossugar_trans"/>
</dbReference>
<evidence type="ECO:0000313" key="12">
    <source>
        <dbReference type="EMBL" id="JAP52658.1"/>
    </source>
</evidence>
<evidence type="ECO:0000256" key="8">
    <source>
        <dbReference type="ARBA" id="ARBA00023157"/>
    </source>
</evidence>
<organism evidence="12">
    <name type="scientific">Schistocephalus solidus</name>
    <name type="common">Tapeworm</name>
    <dbReference type="NCBI Taxonomy" id="70667"/>
    <lineage>
        <taxon>Eukaryota</taxon>
        <taxon>Metazoa</taxon>
        <taxon>Spiralia</taxon>
        <taxon>Lophotrochozoa</taxon>
        <taxon>Platyhelminthes</taxon>
        <taxon>Cestoda</taxon>
        <taxon>Eucestoda</taxon>
        <taxon>Diphyllobothriidea</taxon>
        <taxon>Diphyllobothriidae</taxon>
        <taxon>Schistocephalus</taxon>
    </lineage>
</organism>
<evidence type="ECO:0000259" key="10">
    <source>
        <dbReference type="Pfam" id="PF03016"/>
    </source>
</evidence>
<dbReference type="EMBL" id="GEEE01010567">
    <property type="protein sequence ID" value="JAP52658.1"/>
    <property type="molecule type" value="Transcribed_RNA"/>
</dbReference>
<evidence type="ECO:0000256" key="9">
    <source>
        <dbReference type="SAM" id="SignalP"/>
    </source>
</evidence>
<keyword evidence="6" id="KW-1133">Transmembrane helix</keyword>
<feature type="domain" description="Glycosyl transferase 64" evidence="11">
    <location>
        <begin position="424"/>
        <end position="660"/>
    </location>
</feature>
<feature type="domain" description="Exostosin GT47" evidence="10">
    <location>
        <begin position="162"/>
        <end position="347"/>
    </location>
</feature>
<dbReference type="InterPro" id="IPR015338">
    <property type="entry name" value="GT64_dom"/>
</dbReference>
<keyword evidence="5" id="KW-0256">Endoplasmic reticulum</keyword>
<dbReference type="Pfam" id="PF03016">
    <property type="entry name" value="Exostosin_GT47"/>
    <property type="match status" value="1"/>
</dbReference>
<comment type="subcellular location">
    <subcellularLocation>
        <location evidence="1">Endoplasmic reticulum membrane</location>
        <topology evidence="1">Single-pass type II membrane protein</topology>
    </subcellularLocation>
</comment>
<evidence type="ECO:0000256" key="1">
    <source>
        <dbReference type="ARBA" id="ARBA00004648"/>
    </source>
</evidence>
<dbReference type="PANTHER" id="PTHR11062:SF73">
    <property type="entry name" value="EXOSTOSIN-LIKE 3"/>
    <property type="match status" value="1"/>
</dbReference>
<evidence type="ECO:0000256" key="5">
    <source>
        <dbReference type="ARBA" id="ARBA00022824"/>
    </source>
</evidence>
<evidence type="ECO:0000256" key="2">
    <source>
        <dbReference type="ARBA" id="ARBA00010271"/>
    </source>
</evidence>
<gene>
    <name evidence="12" type="primary">EXT2</name>
    <name evidence="12" type="ORF">TR113536</name>
</gene>
<dbReference type="GO" id="GO:0015012">
    <property type="term" value="P:heparan sulfate proteoglycan biosynthetic process"/>
    <property type="evidence" value="ECO:0007669"/>
    <property type="project" value="UniProtKB-ARBA"/>
</dbReference>
<reference evidence="12" key="1">
    <citation type="submission" date="2016-01" db="EMBL/GenBank/DDBJ databases">
        <title>Reference transcriptome for the parasite Schistocephalus solidus: insights into the molecular evolution of parasitism.</title>
        <authorList>
            <person name="Hebert F.O."/>
            <person name="Grambauer S."/>
            <person name="Barber I."/>
            <person name="Landry C.R."/>
            <person name="Aubin-Horth N."/>
        </authorList>
    </citation>
    <scope>NUCLEOTIDE SEQUENCE</scope>
</reference>
<dbReference type="Gene3D" id="3.90.550.10">
    <property type="entry name" value="Spore Coat Polysaccharide Biosynthesis Protein SpsA, Chain A"/>
    <property type="match status" value="1"/>
</dbReference>
<dbReference type="PANTHER" id="PTHR11062">
    <property type="entry name" value="EXOSTOSIN HEPARAN SULFATE GLYCOSYLTRANSFERASE -RELATED"/>
    <property type="match status" value="1"/>
</dbReference>
<sequence length="696" mass="79620">MVLTFAISFLLLLTEPRILCEVYGLHVLPLLPSAQPLYSNTCSYHTCFESHLCAFEHARIKPNQIRVFVFPSFKFTDGVERFVSYAGDEQTNIVLRAVNESKYAVFDPLTACIFATSLDFQEASAFSDSELVRMFQSFPWPESSRNRMIFNFHDLFLSTEKIYELQKYAGFLALGEPPYSIYRPTFDVSLPIYNSKNINSYQSLPNRIYLLTVLSKNTFFENLPGRLYMLSRRIFKTHLPSTLAYVNESDTKNDGSPLKAVIYGDAFKRNVEILIDLPTLLSTSYFCVFDHGKISSPVLLDVMRSGCIPVVIGYDTELPFFEKLDWTSASLRMKQFSLEYVLEIISSLSLDEIDSLQTHVRHFFDSHFSSISKVVFSALDIVNERVFPNFAKCQSAWNDPDFAQTALNSRLRIFPHSNSIRRGFTVVLFTQQHFSNLQFLLSHLSSVSESREIFIVWSNPERDPPPSTYLPNTGKPIRILPSPFYNRKQHTVSKLPETESAALFAINADEGPIPSTADIEFAYETWRQHPSRIIGFHNVSTPLKSHVGSSTTPDSFADSSAFPVFFHKYYLSRYLEELSDKLNFLLTSPLDCVELAIPSVVEHLSERPRLNTLRRYNVDITHRYRNATAGGTERTFIEGLDLASRPTDEHGAAQRKKCYQLVETALRQHSGLPVRSVVSYAQPYRATWQYPRRPDQ</sequence>
<dbReference type="GO" id="GO:0016757">
    <property type="term" value="F:glycosyltransferase activity"/>
    <property type="evidence" value="ECO:0007669"/>
    <property type="project" value="InterPro"/>
</dbReference>
<keyword evidence="8" id="KW-1015">Disulfide bond</keyword>
<evidence type="ECO:0000259" key="11">
    <source>
        <dbReference type="Pfam" id="PF09258"/>
    </source>
</evidence>
<keyword evidence="7" id="KW-0472">Membrane</keyword>
<evidence type="ECO:0000256" key="3">
    <source>
        <dbReference type="ARBA" id="ARBA00022679"/>
    </source>
</evidence>
<dbReference type="GO" id="GO:0005789">
    <property type="term" value="C:endoplasmic reticulum membrane"/>
    <property type="evidence" value="ECO:0007669"/>
    <property type="project" value="UniProtKB-SubCell"/>
</dbReference>
<keyword evidence="9" id="KW-0732">Signal</keyword>
<name>A0A0X3PLY6_SCHSO</name>
<keyword evidence="4" id="KW-0812">Transmembrane</keyword>
<evidence type="ECO:0000256" key="6">
    <source>
        <dbReference type="ARBA" id="ARBA00022989"/>
    </source>
</evidence>
<accession>A0A0X3PLY6</accession>
<keyword evidence="3" id="KW-0808">Transferase</keyword>
<dbReference type="InterPro" id="IPR004263">
    <property type="entry name" value="Exostosin"/>
</dbReference>
<dbReference type="Pfam" id="PF09258">
    <property type="entry name" value="Glyco_transf_64"/>
    <property type="match status" value="1"/>
</dbReference>
<feature type="chain" id="PRO_5007051189" evidence="9">
    <location>
        <begin position="21"/>
        <end position="696"/>
    </location>
</feature>
<proteinExistence type="inferred from homology"/>
<comment type="similarity">
    <text evidence="2">Belongs to the glycosyltransferase 47 family.</text>
</comment>
<feature type="signal peptide" evidence="9">
    <location>
        <begin position="1"/>
        <end position="20"/>
    </location>
</feature>
<dbReference type="InterPro" id="IPR040911">
    <property type="entry name" value="Exostosin_GT47"/>
</dbReference>